<dbReference type="PANTHER" id="PTHR31111">
    <property type="entry name" value="BNAA05G37150D PROTEIN-RELATED"/>
    <property type="match status" value="1"/>
</dbReference>
<proteinExistence type="predicted"/>
<evidence type="ECO:0000313" key="3">
    <source>
        <dbReference type="Proteomes" id="UP000028999"/>
    </source>
</evidence>
<dbReference type="InterPro" id="IPR001810">
    <property type="entry name" value="F-box_dom"/>
</dbReference>
<accession>A0A078I118</accession>
<dbReference type="EMBL" id="LK032534">
    <property type="protein sequence ID" value="CDY42788.1"/>
    <property type="molecule type" value="Genomic_DNA"/>
</dbReference>
<sequence length="116" mass="13375">METQQTLNLSWDSQRNMLSKTSDNVREGSSASPIPTDVIVDIFSRLPLKSIAICRCVSKLWASVLRLPYFTELFLTKSSSRPPQLLHARVTNSELFLFSSSYSRQPSYEVVVWWFR</sequence>
<dbReference type="AlphaFoldDB" id="A0A078I118"/>
<dbReference type="Gramene" id="CDY42788">
    <property type="protein sequence ID" value="CDY42788"/>
    <property type="gene ID" value="GSBRNA2T00075349001"/>
</dbReference>
<gene>
    <name evidence="2" type="primary">BnaC01g22780D</name>
    <name evidence="2" type="ORF">GSBRNA2T00075349001</name>
</gene>
<organism evidence="2 3">
    <name type="scientific">Brassica napus</name>
    <name type="common">Rape</name>
    <dbReference type="NCBI Taxonomy" id="3708"/>
    <lineage>
        <taxon>Eukaryota</taxon>
        <taxon>Viridiplantae</taxon>
        <taxon>Streptophyta</taxon>
        <taxon>Embryophyta</taxon>
        <taxon>Tracheophyta</taxon>
        <taxon>Spermatophyta</taxon>
        <taxon>Magnoliopsida</taxon>
        <taxon>eudicotyledons</taxon>
        <taxon>Gunneridae</taxon>
        <taxon>Pentapetalae</taxon>
        <taxon>rosids</taxon>
        <taxon>malvids</taxon>
        <taxon>Brassicales</taxon>
        <taxon>Brassicaceae</taxon>
        <taxon>Brassiceae</taxon>
        <taxon>Brassica</taxon>
    </lineage>
</organism>
<dbReference type="Proteomes" id="UP000028999">
    <property type="component" value="Unassembled WGS sequence"/>
</dbReference>
<dbReference type="InterPro" id="IPR036047">
    <property type="entry name" value="F-box-like_dom_sf"/>
</dbReference>
<protein>
    <submittedName>
        <fullName evidence="2">BnaC01g22780D protein</fullName>
    </submittedName>
</protein>
<evidence type="ECO:0000313" key="2">
    <source>
        <dbReference type="EMBL" id="CDY42788.1"/>
    </source>
</evidence>
<dbReference type="Gene3D" id="1.20.1280.50">
    <property type="match status" value="1"/>
</dbReference>
<dbReference type="PANTHER" id="PTHR31111:SF96">
    <property type="entry name" value="F-BOX DOMAIN-CONTAINING PROTEIN"/>
    <property type="match status" value="1"/>
</dbReference>
<feature type="domain" description="F-box" evidence="1">
    <location>
        <begin position="34"/>
        <end position="74"/>
    </location>
</feature>
<reference evidence="2 3" key="1">
    <citation type="journal article" date="2014" name="Science">
        <title>Plant genetics. Early allopolyploid evolution in the post-Neolithic Brassica napus oilseed genome.</title>
        <authorList>
            <person name="Chalhoub B."/>
            <person name="Denoeud F."/>
            <person name="Liu S."/>
            <person name="Parkin I.A."/>
            <person name="Tang H."/>
            <person name="Wang X."/>
            <person name="Chiquet J."/>
            <person name="Belcram H."/>
            <person name="Tong C."/>
            <person name="Samans B."/>
            <person name="Correa M."/>
            <person name="Da Silva C."/>
            <person name="Just J."/>
            <person name="Falentin C."/>
            <person name="Koh C.S."/>
            <person name="Le Clainche I."/>
            <person name="Bernard M."/>
            <person name="Bento P."/>
            <person name="Noel B."/>
            <person name="Labadie K."/>
            <person name="Alberti A."/>
            <person name="Charles M."/>
            <person name="Arnaud D."/>
            <person name="Guo H."/>
            <person name="Daviaud C."/>
            <person name="Alamery S."/>
            <person name="Jabbari K."/>
            <person name="Zhao M."/>
            <person name="Edger P.P."/>
            <person name="Chelaifa H."/>
            <person name="Tack D."/>
            <person name="Lassalle G."/>
            <person name="Mestiri I."/>
            <person name="Schnel N."/>
            <person name="Le Paslier M.C."/>
            <person name="Fan G."/>
            <person name="Renault V."/>
            <person name="Bayer P.E."/>
            <person name="Golicz A.A."/>
            <person name="Manoli S."/>
            <person name="Lee T.H."/>
            <person name="Thi V.H."/>
            <person name="Chalabi S."/>
            <person name="Hu Q."/>
            <person name="Fan C."/>
            <person name="Tollenaere R."/>
            <person name="Lu Y."/>
            <person name="Battail C."/>
            <person name="Shen J."/>
            <person name="Sidebottom C.H."/>
            <person name="Wang X."/>
            <person name="Canaguier A."/>
            <person name="Chauveau A."/>
            <person name="Berard A."/>
            <person name="Deniot G."/>
            <person name="Guan M."/>
            <person name="Liu Z."/>
            <person name="Sun F."/>
            <person name="Lim Y.P."/>
            <person name="Lyons E."/>
            <person name="Town C.D."/>
            <person name="Bancroft I."/>
            <person name="Wang X."/>
            <person name="Meng J."/>
            <person name="Ma J."/>
            <person name="Pires J.C."/>
            <person name="King G.J."/>
            <person name="Brunel D."/>
            <person name="Delourme R."/>
            <person name="Renard M."/>
            <person name="Aury J.M."/>
            <person name="Adams K.L."/>
            <person name="Batley J."/>
            <person name="Snowdon R.J."/>
            <person name="Tost J."/>
            <person name="Edwards D."/>
            <person name="Zhou Y."/>
            <person name="Hua W."/>
            <person name="Sharpe A.G."/>
            <person name="Paterson A.H."/>
            <person name="Guan C."/>
            <person name="Wincker P."/>
        </authorList>
    </citation>
    <scope>NUCLEOTIDE SEQUENCE [LARGE SCALE GENOMIC DNA]</scope>
    <source>
        <strain evidence="3">cv. Darmor-bzh</strain>
    </source>
</reference>
<evidence type="ECO:0000259" key="1">
    <source>
        <dbReference type="SMART" id="SM00256"/>
    </source>
</evidence>
<dbReference type="Pfam" id="PF00646">
    <property type="entry name" value="F-box"/>
    <property type="match status" value="1"/>
</dbReference>
<keyword evidence="3" id="KW-1185">Reference proteome</keyword>
<dbReference type="SUPFAM" id="SSF81383">
    <property type="entry name" value="F-box domain"/>
    <property type="match status" value="1"/>
</dbReference>
<dbReference type="SMART" id="SM00256">
    <property type="entry name" value="FBOX"/>
    <property type="match status" value="1"/>
</dbReference>
<name>A0A078I118_BRANA</name>
<dbReference type="PaxDb" id="3708-A0A078I118"/>